<evidence type="ECO:0008006" key="3">
    <source>
        <dbReference type="Google" id="ProtNLM"/>
    </source>
</evidence>
<dbReference type="Gene3D" id="3.90.550.10">
    <property type="entry name" value="Spore Coat Polysaccharide Biosynthesis Protein SpsA, Chain A"/>
    <property type="match status" value="1"/>
</dbReference>
<name>A0A1H0D446_9GAMM</name>
<dbReference type="EMBL" id="FNIV01000001">
    <property type="protein sequence ID" value="SDN64681.1"/>
    <property type="molecule type" value="Genomic_DNA"/>
</dbReference>
<evidence type="ECO:0000313" key="1">
    <source>
        <dbReference type="EMBL" id="SDN64681.1"/>
    </source>
</evidence>
<protein>
    <recommendedName>
        <fullName evidence="3">Glycosyltransferase</fullName>
    </recommendedName>
</protein>
<dbReference type="RefSeq" id="WP_089676380.1">
    <property type="nucleotide sequence ID" value="NZ_FNIV01000001.1"/>
</dbReference>
<dbReference type="Pfam" id="PF09837">
    <property type="entry name" value="DUF2064"/>
    <property type="match status" value="1"/>
</dbReference>
<sequence length="209" mass="22440">MCAEASHPAVRLAILAKAPLPGRVKTRLIPACGAEEAARVHAALLRHTLAVAAAALPAARITLWTALAHDHPLFVELAARHTIARRDQPEGDLGERMRQALTPGPAMVIGSDCPVLTPALLKRCGEALATHDAVCLPAEDGGYALLGLHQAHPSLFTEIAWGGETVMADTRERLAALGWRLACPATAWDLDRPEDLERWRRSKTGIPHL</sequence>
<accession>A0A1H0D446</accession>
<keyword evidence="2" id="KW-1185">Reference proteome</keyword>
<dbReference type="InterPro" id="IPR018641">
    <property type="entry name" value="Trfase_1_rSAM/seldom-assoc"/>
</dbReference>
<proteinExistence type="predicted"/>
<dbReference type="NCBIfam" id="TIGR04282">
    <property type="entry name" value="glyco_like_cofC"/>
    <property type="match status" value="1"/>
</dbReference>
<organism evidence="1 2">
    <name type="scientific">Halomonas shengliensis</name>
    <dbReference type="NCBI Taxonomy" id="419597"/>
    <lineage>
        <taxon>Bacteria</taxon>
        <taxon>Pseudomonadati</taxon>
        <taxon>Pseudomonadota</taxon>
        <taxon>Gammaproteobacteria</taxon>
        <taxon>Oceanospirillales</taxon>
        <taxon>Halomonadaceae</taxon>
        <taxon>Halomonas</taxon>
    </lineage>
</organism>
<evidence type="ECO:0000313" key="2">
    <source>
        <dbReference type="Proteomes" id="UP000199075"/>
    </source>
</evidence>
<dbReference type="Proteomes" id="UP000199075">
    <property type="component" value="Unassembled WGS sequence"/>
</dbReference>
<dbReference type="PANTHER" id="PTHR36529">
    <property type="entry name" value="SLL1095 PROTEIN"/>
    <property type="match status" value="1"/>
</dbReference>
<dbReference type="AlphaFoldDB" id="A0A1H0D446"/>
<dbReference type="PANTHER" id="PTHR36529:SF1">
    <property type="entry name" value="GLYCOSYLTRANSFERASE"/>
    <property type="match status" value="1"/>
</dbReference>
<dbReference type="STRING" id="419597.SAMN04487957_101253"/>
<dbReference type="SUPFAM" id="SSF53448">
    <property type="entry name" value="Nucleotide-diphospho-sugar transferases"/>
    <property type="match status" value="1"/>
</dbReference>
<gene>
    <name evidence="1" type="ORF">SAMN04487957_101253</name>
</gene>
<dbReference type="InterPro" id="IPR029044">
    <property type="entry name" value="Nucleotide-diphossugar_trans"/>
</dbReference>
<reference evidence="2" key="1">
    <citation type="submission" date="2016-10" db="EMBL/GenBank/DDBJ databases">
        <authorList>
            <person name="Varghese N."/>
            <person name="Submissions S."/>
        </authorList>
    </citation>
    <scope>NUCLEOTIDE SEQUENCE [LARGE SCALE GENOMIC DNA]</scope>
    <source>
        <strain evidence="2">CGMCC 1.6444</strain>
    </source>
</reference>
<dbReference type="OrthoDB" id="9798250at2"/>